<evidence type="ECO:0000313" key="2">
    <source>
        <dbReference type="Proteomes" id="UP000410492"/>
    </source>
</evidence>
<dbReference type="AlphaFoldDB" id="A0A653C717"/>
<proteinExistence type="predicted"/>
<name>A0A653C717_CALMS</name>
<dbReference type="OrthoDB" id="425681at2759"/>
<dbReference type="Proteomes" id="UP000410492">
    <property type="component" value="Unassembled WGS sequence"/>
</dbReference>
<organism evidence="1 2">
    <name type="scientific">Callosobruchus maculatus</name>
    <name type="common">Southern cowpea weevil</name>
    <name type="synonym">Pulse bruchid</name>
    <dbReference type="NCBI Taxonomy" id="64391"/>
    <lineage>
        <taxon>Eukaryota</taxon>
        <taxon>Metazoa</taxon>
        <taxon>Ecdysozoa</taxon>
        <taxon>Arthropoda</taxon>
        <taxon>Hexapoda</taxon>
        <taxon>Insecta</taxon>
        <taxon>Pterygota</taxon>
        <taxon>Neoptera</taxon>
        <taxon>Endopterygota</taxon>
        <taxon>Coleoptera</taxon>
        <taxon>Polyphaga</taxon>
        <taxon>Cucujiformia</taxon>
        <taxon>Chrysomeloidea</taxon>
        <taxon>Chrysomelidae</taxon>
        <taxon>Bruchinae</taxon>
        <taxon>Bruchini</taxon>
        <taxon>Callosobruchus</taxon>
    </lineage>
</organism>
<keyword evidence="2" id="KW-1185">Reference proteome</keyword>
<gene>
    <name evidence="1" type="ORF">CALMAC_LOCUS6756</name>
</gene>
<dbReference type="EMBL" id="CAACVG010007108">
    <property type="protein sequence ID" value="VEN43698.1"/>
    <property type="molecule type" value="Genomic_DNA"/>
</dbReference>
<reference evidence="1 2" key="1">
    <citation type="submission" date="2019-01" db="EMBL/GenBank/DDBJ databases">
        <authorList>
            <person name="Sayadi A."/>
        </authorList>
    </citation>
    <scope>NUCLEOTIDE SEQUENCE [LARGE SCALE GENOMIC DNA]</scope>
</reference>
<accession>A0A653C717</accession>
<evidence type="ECO:0000313" key="1">
    <source>
        <dbReference type="EMBL" id="VEN43698.1"/>
    </source>
</evidence>
<sequence>MRRRISFSQLPELSIKEPRYTELLTTSQRPTDLIAQ</sequence>
<protein>
    <submittedName>
        <fullName evidence="1">Uncharacterized protein</fullName>
    </submittedName>
</protein>